<sequence length="217" mass="24002">MNPLDWTRPDFFVWGLFLKVIQIAGFLGSGKTTTLTAISRKIGSEMRKKTAIIVNEIGAVPVDAKVISEHGLKVIEMGDGCICCEIAANVAWTLKELGEKYKPDIVFIEPSGVALPEQVRGAVELGRKYVEVEMGKVVVLFDALKGEELLGYEDLKDFVMRQIKNADIIALNKVDAVSEVQSEYCEKKLRQLNPDADFIRISAINGDGLDSLINRML</sequence>
<gene>
    <name evidence="3" type="ORF">ENS19_07705</name>
</gene>
<keyword evidence="1" id="KW-1133">Transmembrane helix</keyword>
<reference evidence="3" key="1">
    <citation type="journal article" date="2020" name="mSystems">
        <title>Genome- and Community-Level Interaction Insights into Carbon Utilization and Element Cycling Functions of Hydrothermarchaeota in Hydrothermal Sediment.</title>
        <authorList>
            <person name="Zhou Z."/>
            <person name="Liu Y."/>
            <person name="Xu W."/>
            <person name="Pan J."/>
            <person name="Luo Z.H."/>
            <person name="Li M."/>
        </authorList>
    </citation>
    <scope>NUCLEOTIDE SEQUENCE [LARGE SCALE GENOMIC DNA]</scope>
    <source>
        <strain evidence="3">SpSt-468</strain>
    </source>
</reference>
<dbReference type="AlphaFoldDB" id="A0A7C3FDG6"/>
<comment type="caution">
    <text evidence="3">The sequence shown here is derived from an EMBL/GenBank/DDBJ whole genome shotgun (WGS) entry which is preliminary data.</text>
</comment>
<keyword evidence="1" id="KW-0472">Membrane</keyword>
<dbReference type="InterPro" id="IPR003495">
    <property type="entry name" value="CobW/HypB/UreG_nucleotide-bd"/>
</dbReference>
<dbReference type="Gene3D" id="3.40.50.300">
    <property type="entry name" value="P-loop containing nucleotide triphosphate hydrolases"/>
    <property type="match status" value="1"/>
</dbReference>
<protein>
    <recommendedName>
        <fullName evidence="2">CobW/HypB/UreG nucleotide-binding domain-containing protein</fullName>
    </recommendedName>
</protein>
<dbReference type="InterPro" id="IPR027417">
    <property type="entry name" value="P-loop_NTPase"/>
</dbReference>
<proteinExistence type="predicted"/>
<evidence type="ECO:0000313" key="3">
    <source>
        <dbReference type="EMBL" id="HFK21141.1"/>
    </source>
</evidence>
<dbReference type="EMBL" id="DSTX01000013">
    <property type="protein sequence ID" value="HFK21141.1"/>
    <property type="molecule type" value="Genomic_DNA"/>
</dbReference>
<feature type="transmembrane region" description="Helical" evidence="1">
    <location>
        <begin position="12"/>
        <end position="38"/>
    </location>
</feature>
<name>A0A7C3FDG6_9CREN</name>
<organism evidence="3">
    <name type="scientific">Candidatus Methanomethylicus mesodigestus</name>
    <dbReference type="NCBI Taxonomy" id="1867258"/>
    <lineage>
        <taxon>Archaea</taxon>
        <taxon>Thermoproteota</taxon>
        <taxon>Methanosuratincolia</taxon>
        <taxon>Candidatus Methanomethylicales</taxon>
        <taxon>Candidatus Methanomethylicaceae</taxon>
        <taxon>Candidatus Methanomethylicus</taxon>
    </lineage>
</organism>
<dbReference type="GO" id="GO:0005737">
    <property type="term" value="C:cytoplasm"/>
    <property type="evidence" value="ECO:0007669"/>
    <property type="project" value="TreeGrafter"/>
</dbReference>
<feature type="domain" description="CobW/HypB/UreG nucleotide-binding" evidence="2">
    <location>
        <begin position="20"/>
        <end position="199"/>
    </location>
</feature>
<evidence type="ECO:0000256" key="1">
    <source>
        <dbReference type="SAM" id="Phobius"/>
    </source>
</evidence>
<evidence type="ECO:0000259" key="2">
    <source>
        <dbReference type="Pfam" id="PF02492"/>
    </source>
</evidence>
<dbReference type="SUPFAM" id="SSF52540">
    <property type="entry name" value="P-loop containing nucleoside triphosphate hydrolases"/>
    <property type="match status" value="1"/>
</dbReference>
<accession>A0A7C3FDG6</accession>
<dbReference type="InterPro" id="IPR051316">
    <property type="entry name" value="Zinc-reg_GTPase_activator"/>
</dbReference>
<dbReference type="PANTHER" id="PTHR13748:SF62">
    <property type="entry name" value="COBW DOMAIN-CONTAINING PROTEIN"/>
    <property type="match status" value="1"/>
</dbReference>
<dbReference type="Pfam" id="PF02492">
    <property type="entry name" value="cobW"/>
    <property type="match status" value="1"/>
</dbReference>
<keyword evidence="1" id="KW-0812">Transmembrane</keyword>
<dbReference type="PANTHER" id="PTHR13748">
    <property type="entry name" value="COBW-RELATED"/>
    <property type="match status" value="1"/>
</dbReference>